<evidence type="ECO:0000313" key="5">
    <source>
        <dbReference type="Proteomes" id="UP000674143"/>
    </source>
</evidence>
<dbReference type="Gene3D" id="3.40.50.720">
    <property type="entry name" value="NAD(P)-binding Rossmann-like Domain"/>
    <property type="match status" value="1"/>
</dbReference>
<comment type="similarity">
    <text evidence="1">Belongs to the short-chain dehydrogenases/reductases (SDR) family.</text>
</comment>
<dbReference type="PANTHER" id="PTHR24322:SF736">
    <property type="entry name" value="RETINOL DEHYDROGENASE 10"/>
    <property type="match status" value="1"/>
</dbReference>
<accession>A0A836G293</accession>
<reference evidence="5" key="2">
    <citation type="journal article" date="2021" name="Sci. Data">
        <title>Chromosome-scale genome sequencing, assembly and annotation of six genomes from subfamily Leishmaniinae.</title>
        <authorList>
            <person name="Almutairi H."/>
            <person name="Urbaniak M.D."/>
            <person name="Bates M.D."/>
            <person name="Jariyapan N."/>
            <person name="Kwakye-Nuako G."/>
            <person name="Thomaz Soccol V."/>
            <person name="Al-Salem W.S."/>
            <person name="Dillon R.J."/>
            <person name="Bates P.A."/>
            <person name="Gatherer D."/>
        </authorList>
    </citation>
    <scope>NUCLEOTIDE SEQUENCE [LARGE SCALE GENOMIC DNA]</scope>
</reference>
<comment type="caution">
    <text evidence="4">The sequence shown here is derived from an EMBL/GenBank/DDBJ whole genome shotgun (WGS) entry which is preliminary data.</text>
</comment>
<dbReference type="InterPro" id="IPR036291">
    <property type="entry name" value="NAD(P)-bd_dom_sf"/>
</dbReference>
<evidence type="ECO:0000313" key="4">
    <source>
        <dbReference type="EMBL" id="KAG5464804.1"/>
    </source>
</evidence>
<dbReference type="KEGG" id="loi:92356268"/>
<dbReference type="Proteomes" id="UP000674143">
    <property type="component" value="Unassembled WGS sequence"/>
</dbReference>
<protein>
    <recommendedName>
        <fullName evidence="6">Short-chain dehydrogenase</fullName>
    </recommendedName>
</protein>
<name>A0A836G293_9TRYP</name>
<reference evidence="5" key="1">
    <citation type="journal article" date="2021" name="Microbiol. Resour. Announc.">
        <title>LGAAP: Leishmaniinae Genome Assembly and Annotation Pipeline.</title>
        <authorList>
            <person name="Almutairi H."/>
            <person name="Urbaniak M.D."/>
            <person name="Bates M.D."/>
            <person name="Jariyapan N."/>
            <person name="Kwakye-Nuako G."/>
            <person name="Thomaz-Soccol V."/>
            <person name="Al-Salem W.S."/>
            <person name="Dillon R.J."/>
            <person name="Bates P.A."/>
            <person name="Gatherer D."/>
        </authorList>
    </citation>
    <scope>NUCLEOTIDE SEQUENCE [LARGE SCALE GENOMIC DNA]</scope>
</reference>
<gene>
    <name evidence="4" type="ORF">LSCM4_00245</name>
</gene>
<keyword evidence="2" id="KW-0560">Oxidoreductase</keyword>
<dbReference type="InterPro" id="IPR002347">
    <property type="entry name" value="SDR_fam"/>
</dbReference>
<dbReference type="EMBL" id="JAFHLR010000036">
    <property type="protein sequence ID" value="KAG5464804.1"/>
    <property type="molecule type" value="Genomic_DNA"/>
</dbReference>
<organism evidence="4 5">
    <name type="scientific">Leishmania orientalis</name>
    <dbReference type="NCBI Taxonomy" id="2249476"/>
    <lineage>
        <taxon>Eukaryota</taxon>
        <taxon>Discoba</taxon>
        <taxon>Euglenozoa</taxon>
        <taxon>Kinetoplastea</taxon>
        <taxon>Metakinetoplastina</taxon>
        <taxon>Trypanosomatida</taxon>
        <taxon>Trypanosomatidae</taxon>
        <taxon>Leishmaniinae</taxon>
        <taxon>Leishmania</taxon>
    </lineage>
</organism>
<evidence type="ECO:0008006" key="6">
    <source>
        <dbReference type="Google" id="ProtNLM"/>
    </source>
</evidence>
<dbReference type="SUPFAM" id="SSF51735">
    <property type="entry name" value="NAD(P)-binding Rossmann-fold domains"/>
    <property type="match status" value="1"/>
</dbReference>
<dbReference type="Pfam" id="PF00106">
    <property type="entry name" value="adh_short"/>
    <property type="match status" value="1"/>
</dbReference>
<feature type="region of interest" description="Disordered" evidence="3">
    <location>
        <begin position="300"/>
        <end position="332"/>
    </location>
</feature>
<sequence>MILLVFICATLWVIWSAASFFMYRPRHIIGATAVVTGACSEMGRRLCMQLYARGACVIAWDYSKTRLQELQAEVLKAATGAGSSDSASAQRGSHSAGSFRSGTFAVMVVDVSSRLQVQRAAKELQGSLDIIVNAAHTCPSKRLGNRCEDSAERVIQTNVLSPLVVVHQLLPLLLSKSGSSSSASGLFKALQRRDDYAQVVNLVSSAASYTLSSDSPDYAASQWGMVGMHYSMREWIAQQRSEYMTDGGGGAPSERKVGVAAAARVRQPAREVRTTLLCLNEVQQGLSTVASSLLSSSSGMSTTARATSPKAPSSPAGSPESGEGGFTGARGRSTLTFRDSYSQSLQKRKVELDRAAVCCVNAIVRGQERYCYSSAWATTVVYPLLMACPVPWATRLLRWMQRPPAATATES</sequence>
<dbReference type="PANTHER" id="PTHR24322">
    <property type="entry name" value="PKSB"/>
    <property type="match status" value="1"/>
</dbReference>
<evidence type="ECO:0000256" key="1">
    <source>
        <dbReference type="ARBA" id="ARBA00006484"/>
    </source>
</evidence>
<dbReference type="GO" id="GO:0016616">
    <property type="term" value="F:oxidoreductase activity, acting on the CH-OH group of donors, NAD or NADP as acceptor"/>
    <property type="evidence" value="ECO:0007669"/>
    <property type="project" value="TreeGrafter"/>
</dbReference>
<evidence type="ECO:0000256" key="2">
    <source>
        <dbReference type="ARBA" id="ARBA00023002"/>
    </source>
</evidence>
<evidence type="ECO:0000256" key="3">
    <source>
        <dbReference type="SAM" id="MobiDB-lite"/>
    </source>
</evidence>
<dbReference type="GeneID" id="92356268"/>
<dbReference type="RefSeq" id="XP_067058435.1">
    <property type="nucleotide sequence ID" value="XM_067202334.1"/>
</dbReference>
<dbReference type="SMR" id="A0A836G293"/>
<dbReference type="AlphaFoldDB" id="A0A836G293"/>
<proteinExistence type="inferred from homology"/>
<feature type="compositionally biased region" description="Low complexity" evidence="3">
    <location>
        <begin position="300"/>
        <end position="321"/>
    </location>
</feature>
<keyword evidence="5" id="KW-1185">Reference proteome</keyword>